<keyword evidence="1" id="KW-0812">Transmembrane</keyword>
<reference evidence="3 4" key="1">
    <citation type="submission" date="2020-11" db="EMBL/GenBank/DDBJ databases">
        <authorList>
            <person name="Kim M.K."/>
        </authorList>
    </citation>
    <scope>NUCLEOTIDE SEQUENCE [LARGE SCALE GENOMIC DNA]</scope>
    <source>
        <strain evidence="3 4">BT662</strain>
    </source>
</reference>
<feature type="transmembrane region" description="Helical" evidence="1">
    <location>
        <begin position="41"/>
        <end position="62"/>
    </location>
</feature>
<accession>A0ABS0I359</accession>
<dbReference type="Proteomes" id="UP000618931">
    <property type="component" value="Unassembled WGS sequence"/>
</dbReference>
<evidence type="ECO:0000256" key="1">
    <source>
        <dbReference type="SAM" id="Phobius"/>
    </source>
</evidence>
<dbReference type="RefSeq" id="WP_196292794.1">
    <property type="nucleotide sequence ID" value="NZ_JADQDM010000003.1"/>
</dbReference>
<evidence type="ECO:0000256" key="2">
    <source>
        <dbReference type="SAM" id="SignalP"/>
    </source>
</evidence>
<keyword evidence="4" id="KW-1185">Reference proteome</keyword>
<organism evidence="3 4">
    <name type="scientific">Hymenobacter ruricola</name>
    <dbReference type="NCBI Taxonomy" id="2791023"/>
    <lineage>
        <taxon>Bacteria</taxon>
        <taxon>Pseudomonadati</taxon>
        <taxon>Bacteroidota</taxon>
        <taxon>Cytophagia</taxon>
        <taxon>Cytophagales</taxon>
        <taxon>Hymenobacteraceae</taxon>
        <taxon>Hymenobacter</taxon>
    </lineage>
</organism>
<gene>
    <name evidence="3" type="ORF">I2H31_09540</name>
</gene>
<sequence length="149" mass="16037">MKKSFFLLALSLPVGRAHAQAPSQVPAGLDAAMVNELRHNFFVLALFVLLAVVAVVILKLLLDNRLKKRLIEVGAPESTIALLLAPRERRKPGAAGLVKWIALLTAAGVGLTVGALYPPWGVHSVIILAFSLALGLTGYYFFLKRSTPE</sequence>
<name>A0ABS0I359_9BACT</name>
<evidence type="ECO:0000313" key="3">
    <source>
        <dbReference type="EMBL" id="MBF9221347.1"/>
    </source>
</evidence>
<feature type="chain" id="PRO_5047328266" evidence="2">
    <location>
        <begin position="20"/>
        <end position="149"/>
    </location>
</feature>
<keyword evidence="1" id="KW-1133">Transmembrane helix</keyword>
<keyword evidence="1" id="KW-0472">Membrane</keyword>
<evidence type="ECO:0000313" key="4">
    <source>
        <dbReference type="Proteomes" id="UP000618931"/>
    </source>
</evidence>
<keyword evidence="2" id="KW-0732">Signal</keyword>
<feature type="signal peptide" evidence="2">
    <location>
        <begin position="1"/>
        <end position="19"/>
    </location>
</feature>
<feature type="transmembrane region" description="Helical" evidence="1">
    <location>
        <begin position="123"/>
        <end position="143"/>
    </location>
</feature>
<comment type="caution">
    <text evidence="3">The sequence shown here is derived from an EMBL/GenBank/DDBJ whole genome shotgun (WGS) entry which is preliminary data.</text>
</comment>
<feature type="transmembrane region" description="Helical" evidence="1">
    <location>
        <begin position="97"/>
        <end position="117"/>
    </location>
</feature>
<dbReference type="EMBL" id="JADQDM010000003">
    <property type="protein sequence ID" value="MBF9221347.1"/>
    <property type="molecule type" value="Genomic_DNA"/>
</dbReference>
<proteinExistence type="predicted"/>
<protein>
    <submittedName>
        <fullName evidence="3">Uncharacterized protein</fullName>
    </submittedName>
</protein>